<dbReference type="EMBL" id="CAVMJV010000004">
    <property type="protein sequence ID" value="CAK5024397.1"/>
    <property type="molecule type" value="Genomic_DNA"/>
</dbReference>
<gene>
    <name evidence="1" type="ORF">MENTE1834_LOCUS5487</name>
</gene>
<reference evidence="1" key="1">
    <citation type="submission" date="2023-11" db="EMBL/GenBank/DDBJ databases">
        <authorList>
            <person name="Poullet M."/>
        </authorList>
    </citation>
    <scope>NUCLEOTIDE SEQUENCE</scope>
    <source>
        <strain evidence="1">E1834</strain>
    </source>
</reference>
<dbReference type="Proteomes" id="UP001497535">
    <property type="component" value="Unassembled WGS sequence"/>
</dbReference>
<organism evidence="1 2">
    <name type="scientific">Meloidogyne enterolobii</name>
    <name type="common">Root-knot nematode worm</name>
    <name type="synonym">Meloidogyne mayaguensis</name>
    <dbReference type="NCBI Taxonomy" id="390850"/>
    <lineage>
        <taxon>Eukaryota</taxon>
        <taxon>Metazoa</taxon>
        <taxon>Ecdysozoa</taxon>
        <taxon>Nematoda</taxon>
        <taxon>Chromadorea</taxon>
        <taxon>Rhabditida</taxon>
        <taxon>Tylenchina</taxon>
        <taxon>Tylenchomorpha</taxon>
        <taxon>Tylenchoidea</taxon>
        <taxon>Meloidogynidae</taxon>
        <taxon>Meloidogyninae</taxon>
        <taxon>Meloidogyne</taxon>
    </lineage>
</organism>
<sequence length="78" mass="8638">MSSTFSKNSSFTLSSSSTISNGSNTSLNSSNFDIDPLKLLTSKLSKFRDQISQTLLSTPEGFSSLSAFIDDFWYFNFI</sequence>
<accession>A0ACB0XZF8</accession>
<protein>
    <submittedName>
        <fullName evidence="1">Uncharacterized protein</fullName>
    </submittedName>
</protein>
<name>A0ACB0XZF8_MELEN</name>
<evidence type="ECO:0000313" key="2">
    <source>
        <dbReference type="Proteomes" id="UP001497535"/>
    </source>
</evidence>
<evidence type="ECO:0000313" key="1">
    <source>
        <dbReference type="EMBL" id="CAK5024397.1"/>
    </source>
</evidence>
<comment type="caution">
    <text evidence="1">The sequence shown here is derived from an EMBL/GenBank/DDBJ whole genome shotgun (WGS) entry which is preliminary data.</text>
</comment>
<proteinExistence type="predicted"/>
<keyword evidence="2" id="KW-1185">Reference proteome</keyword>